<organism evidence="1 2">
    <name type="scientific">Clytia hemisphaerica</name>
    <dbReference type="NCBI Taxonomy" id="252671"/>
    <lineage>
        <taxon>Eukaryota</taxon>
        <taxon>Metazoa</taxon>
        <taxon>Cnidaria</taxon>
        <taxon>Hydrozoa</taxon>
        <taxon>Hydroidolina</taxon>
        <taxon>Leptothecata</taxon>
        <taxon>Obeliida</taxon>
        <taxon>Clytiidae</taxon>
        <taxon>Clytia</taxon>
    </lineage>
</organism>
<dbReference type="EnsemblMetazoa" id="CLYHEMT024754.1">
    <property type="protein sequence ID" value="CLYHEMP024754.1"/>
    <property type="gene ID" value="CLYHEMG024754"/>
</dbReference>
<evidence type="ECO:0008006" key="3">
    <source>
        <dbReference type="Google" id="ProtNLM"/>
    </source>
</evidence>
<proteinExistence type="predicted"/>
<evidence type="ECO:0000313" key="1">
    <source>
        <dbReference type="EnsemblMetazoa" id="CLYHEMP024754.1"/>
    </source>
</evidence>
<keyword evidence="2" id="KW-1185">Reference proteome</keyword>
<dbReference type="Proteomes" id="UP000594262">
    <property type="component" value="Unplaced"/>
</dbReference>
<name>A0A7M5XMM0_9CNID</name>
<sequence length="473" mass="53680">MSKPLKEISDDVYRRALEKCWAVKLDTQKTFPTLIDEWITVEMKKLGVPYSYLAYPLLTSISYCLGVSRVKLAESYQEPVILYSLVSGRSGTNKSSCVSLFRNIINKIETNERDDKQHIFDSGTIEGLMTTLHENNGSVLCAVDEFSTFLDAMDKNSNGNVERSRYLSLWSGSSWSKKTKHGGKVEIEDPRFSFYGFNQNYFLINMIVNSNHFDGFLPRFLVATSEEEYVPITEKIAASKTKVPLCIQNLFDKIFKHFYYKGHVFELDTEAFTLFASYDQKVLDFRKADVFEDMKSMIMSKSIGNVLRVAALQCALRVVTSNLDADDLSNLDFTIGMVDMERAITLVTYSVNCLIALIDSTKNTSRNGRKRHSEMPLPEVMDEEFLLVHKAKIKKIFTQNSKIVPVSSITRNHMCPQIGGKNGSEEAKRFLKGLELNGLGKLSVENDKSVFIVTDKENIENQIVSDLMTKLDL</sequence>
<evidence type="ECO:0000313" key="2">
    <source>
        <dbReference type="Proteomes" id="UP000594262"/>
    </source>
</evidence>
<dbReference type="AlphaFoldDB" id="A0A7M5XMM0"/>
<protein>
    <recommendedName>
        <fullName evidence="3">DUF3987 domain-containing protein</fullName>
    </recommendedName>
</protein>
<reference evidence="1" key="1">
    <citation type="submission" date="2021-01" db="UniProtKB">
        <authorList>
            <consortium name="EnsemblMetazoa"/>
        </authorList>
    </citation>
    <scope>IDENTIFICATION</scope>
</reference>
<accession>A0A7M5XMM0</accession>
<dbReference type="RefSeq" id="XP_066929623.1">
    <property type="nucleotide sequence ID" value="XM_067073522.1"/>
</dbReference>
<dbReference type="Pfam" id="PF13148">
    <property type="entry name" value="DUF3987"/>
    <property type="match status" value="2"/>
</dbReference>
<dbReference type="InterPro" id="IPR025048">
    <property type="entry name" value="DUF3987"/>
</dbReference>
<dbReference type="GeneID" id="136817185"/>